<dbReference type="GeneID" id="300269287"/>
<protein>
    <submittedName>
        <fullName evidence="2">Uncharacterized protein</fullName>
    </submittedName>
</protein>
<dbReference type="RefSeq" id="WP_074830075.1">
    <property type="nucleotide sequence ID" value="NZ_DAMAAI010000023.1"/>
</dbReference>
<organism evidence="2 3">
    <name type="scientific">Pseudomonas luteola</name>
    <dbReference type="NCBI Taxonomy" id="47886"/>
    <lineage>
        <taxon>Bacteria</taxon>
        <taxon>Pseudomonadati</taxon>
        <taxon>Pseudomonadota</taxon>
        <taxon>Gammaproteobacteria</taxon>
        <taxon>Pseudomonadales</taxon>
        <taxon>Pseudomonadaceae</taxon>
        <taxon>Pseudomonas</taxon>
    </lineage>
</organism>
<feature type="signal peptide" evidence="1">
    <location>
        <begin position="1"/>
        <end position="20"/>
    </location>
</feature>
<proteinExistence type="predicted"/>
<sequence>MPRAWMAAALTLLLSPAALAQDCSVNKILGQVYGPDHKADLELSTCKVWPARPGITLVAAGLNRDGDYQVGSEDLELLLVDTATSRVIARRLEENRLGYDAIHVGKLTFDTAPYKLNDDVLAFGLRIGRHNNSGGYPFSETSLTLYIAGKSGPEPVLEDLLVESLSGETDPVCQGRYEESAATLALGSATSHGLHSLAVTQRISTYREVMGTSDTCMPQDEKTTQHRYTLTFNGHHYPVPRELKALTP</sequence>
<dbReference type="EMBL" id="UAUF01000010">
    <property type="protein sequence ID" value="SPZ05129.1"/>
    <property type="molecule type" value="Genomic_DNA"/>
</dbReference>
<feature type="chain" id="PRO_5015911156" evidence="1">
    <location>
        <begin position="21"/>
        <end position="248"/>
    </location>
</feature>
<name>A0A2X2EAE2_PSELU</name>
<keyword evidence="1" id="KW-0732">Signal</keyword>
<dbReference type="Proteomes" id="UP000250443">
    <property type="component" value="Unassembled WGS sequence"/>
</dbReference>
<evidence type="ECO:0000313" key="2">
    <source>
        <dbReference type="EMBL" id="SPZ05129.1"/>
    </source>
</evidence>
<evidence type="ECO:0000256" key="1">
    <source>
        <dbReference type="SAM" id="SignalP"/>
    </source>
</evidence>
<reference evidence="2 3" key="1">
    <citation type="submission" date="2018-06" db="EMBL/GenBank/DDBJ databases">
        <authorList>
            <consortium name="Pathogen Informatics"/>
            <person name="Doyle S."/>
        </authorList>
    </citation>
    <scope>NUCLEOTIDE SEQUENCE [LARGE SCALE GENOMIC DNA]</scope>
    <source>
        <strain evidence="2 3">NCTC11842</strain>
    </source>
</reference>
<gene>
    <name evidence="2" type="ORF">NCTC11842_01605</name>
</gene>
<evidence type="ECO:0000313" key="3">
    <source>
        <dbReference type="Proteomes" id="UP000250443"/>
    </source>
</evidence>
<dbReference type="AlphaFoldDB" id="A0A2X2EAE2"/>
<accession>A0A2X2EAE2</accession>